<accession>A0AAV2EGR4</accession>
<gene>
    <name evidence="2" type="ORF">LTRI10_LOCUS25954</name>
</gene>
<feature type="region of interest" description="Disordered" evidence="1">
    <location>
        <begin position="26"/>
        <end position="45"/>
    </location>
</feature>
<evidence type="ECO:0000313" key="2">
    <source>
        <dbReference type="EMBL" id="CAL1384773.1"/>
    </source>
</evidence>
<name>A0AAV2EGR4_9ROSI</name>
<proteinExistence type="predicted"/>
<evidence type="ECO:0000256" key="1">
    <source>
        <dbReference type="SAM" id="MobiDB-lite"/>
    </source>
</evidence>
<dbReference type="AlphaFoldDB" id="A0AAV2EGR4"/>
<dbReference type="Proteomes" id="UP001497516">
    <property type="component" value="Chromosome 4"/>
</dbReference>
<dbReference type="EMBL" id="OZ034817">
    <property type="protein sequence ID" value="CAL1384773.1"/>
    <property type="molecule type" value="Genomic_DNA"/>
</dbReference>
<reference evidence="2 3" key="1">
    <citation type="submission" date="2024-04" db="EMBL/GenBank/DDBJ databases">
        <authorList>
            <person name="Fracassetti M."/>
        </authorList>
    </citation>
    <scope>NUCLEOTIDE SEQUENCE [LARGE SCALE GENOMIC DNA]</scope>
</reference>
<keyword evidence="3" id="KW-1185">Reference proteome</keyword>
<sequence>MFTSSLLSHHSMASVAASLISNSSSSASLRPQPERLPPSSQPSAFSPTLPLSLFLTTSSFPSSIPSLLQLLRPPSIRLTAPSPIQLPPPPPQCCRLLRLSPNLHLLVVKTSISFTPHKCKPPSRSVETSPEELPTFFRDRRW</sequence>
<organism evidence="2 3">
    <name type="scientific">Linum trigynum</name>
    <dbReference type="NCBI Taxonomy" id="586398"/>
    <lineage>
        <taxon>Eukaryota</taxon>
        <taxon>Viridiplantae</taxon>
        <taxon>Streptophyta</taxon>
        <taxon>Embryophyta</taxon>
        <taxon>Tracheophyta</taxon>
        <taxon>Spermatophyta</taxon>
        <taxon>Magnoliopsida</taxon>
        <taxon>eudicotyledons</taxon>
        <taxon>Gunneridae</taxon>
        <taxon>Pentapetalae</taxon>
        <taxon>rosids</taxon>
        <taxon>fabids</taxon>
        <taxon>Malpighiales</taxon>
        <taxon>Linaceae</taxon>
        <taxon>Linum</taxon>
    </lineage>
</organism>
<protein>
    <submittedName>
        <fullName evidence="2">Uncharacterized protein</fullName>
    </submittedName>
</protein>
<evidence type="ECO:0000313" key="3">
    <source>
        <dbReference type="Proteomes" id="UP001497516"/>
    </source>
</evidence>